<organism evidence="2 3">
    <name type="scientific">Paraburkholderia phenazinium</name>
    <dbReference type="NCBI Taxonomy" id="60549"/>
    <lineage>
        <taxon>Bacteria</taxon>
        <taxon>Pseudomonadati</taxon>
        <taxon>Pseudomonadota</taxon>
        <taxon>Betaproteobacteria</taxon>
        <taxon>Burkholderiales</taxon>
        <taxon>Burkholderiaceae</taxon>
        <taxon>Paraburkholderia</taxon>
    </lineage>
</organism>
<dbReference type="CDD" id="cd00761">
    <property type="entry name" value="Glyco_tranf_GTA_type"/>
    <property type="match status" value="1"/>
</dbReference>
<dbReference type="AlphaFoldDB" id="A0A1N6KM04"/>
<dbReference type="SUPFAM" id="SSF53448">
    <property type="entry name" value="Nucleotide-diphospho-sugar transferases"/>
    <property type="match status" value="1"/>
</dbReference>
<dbReference type="Proteomes" id="UP000185151">
    <property type="component" value="Unassembled WGS sequence"/>
</dbReference>
<dbReference type="PANTHER" id="PTHR43685">
    <property type="entry name" value="GLYCOSYLTRANSFERASE"/>
    <property type="match status" value="1"/>
</dbReference>
<evidence type="ECO:0000313" key="3">
    <source>
        <dbReference type="Proteomes" id="UP000185151"/>
    </source>
</evidence>
<gene>
    <name evidence="2" type="ORF">SAMN05444165_3905</name>
</gene>
<dbReference type="RefSeq" id="WP_171991683.1">
    <property type="nucleotide sequence ID" value="NZ_FSRU01000002.1"/>
</dbReference>
<dbReference type="EMBL" id="FSRU01000002">
    <property type="protein sequence ID" value="SIO57598.1"/>
    <property type="molecule type" value="Genomic_DNA"/>
</dbReference>
<sequence length="317" mass="34518">MSNPGPVAQADLAIAEPGNPPDWQPAFAVCVTTMNRVDTLAACLANLARCEPPAALVVVSDDSPEPAVRAANEAVVAAHAGVVYLAGPRRGVCANRNNAVKYCLEHAPKCDYVSFVDDDILVYADFFAVARQHFASLPVLQRRMTMLTGGASSGPGLHECKPVRLSFTGYFKEGREPQCVNLHASVFPLALFTHDLWDENIFFGTEDAELSLRALRRGYRIDLEPALCSRDTMPGGGVLNGAGAVDGLTRYQLNCEAARLYIGVKRYRLIEPSLSRCAAFLLIYFGHLTLYLARRRALSQLVPIVRISKVWRAGVQG</sequence>
<proteinExistence type="predicted"/>
<accession>A0A1N6KM04</accession>
<dbReference type="InterPro" id="IPR001173">
    <property type="entry name" value="Glyco_trans_2-like"/>
</dbReference>
<dbReference type="Pfam" id="PF00535">
    <property type="entry name" value="Glycos_transf_2"/>
    <property type="match status" value="1"/>
</dbReference>
<evidence type="ECO:0000259" key="1">
    <source>
        <dbReference type="Pfam" id="PF00535"/>
    </source>
</evidence>
<keyword evidence="3" id="KW-1185">Reference proteome</keyword>
<evidence type="ECO:0000313" key="2">
    <source>
        <dbReference type="EMBL" id="SIO57598.1"/>
    </source>
</evidence>
<dbReference type="GO" id="GO:0016740">
    <property type="term" value="F:transferase activity"/>
    <property type="evidence" value="ECO:0007669"/>
    <property type="project" value="UniProtKB-KW"/>
</dbReference>
<reference evidence="2 3" key="1">
    <citation type="submission" date="2016-11" db="EMBL/GenBank/DDBJ databases">
        <authorList>
            <person name="Jaros S."/>
            <person name="Januszkiewicz K."/>
            <person name="Wedrychowicz H."/>
        </authorList>
    </citation>
    <scope>NUCLEOTIDE SEQUENCE [LARGE SCALE GENOMIC DNA]</scope>
    <source>
        <strain evidence="2 3">GAS95</strain>
    </source>
</reference>
<dbReference type="InterPro" id="IPR050834">
    <property type="entry name" value="Glycosyltransf_2"/>
</dbReference>
<dbReference type="PANTHER" id="PTHR43685:SF2">
    <property type="entry name" value="GLYCOSYLTRANSFERASE 2-LIKE DOMAIN-CONTAINING PROTEIN"/>
    <property type="match status" value="1"/>
</dbReference>
<dbReference type="Gene3D" id="3.90.550.10">
    <property type="entry name" value="Spore Coat Polysaccharide Biosynthesis Protein SpsA, Chain A"/>
    <property type="match status" value="1"/>
</dbReference>
<feature type="domain" description="Glycosyltransferase 2-like" evidence="1">
    <location>
        <begin position="29"/>
        <end position="130"/>
    </location>
</feature>
<keyword evidence="2" id="KW-0808">Transferase</keyword>
<name>A0A1N6KM04_9BURK</name>
<dbReference type="InterPro" id="IPR029044">
    <property type="entry name" value="Nucleotide-diphossugar_trans"/>
</dbReference>
<protein>
    <submittedName>
        <fullName evidence="2">Glycosyltransferase like family 2</fullName>
    </submittedName>
</protein>